<gene>
    <name evidence="1" type="ORF">METZ01_LOCUS3147</name>
</gene>
<proteinExistence type="predicted"/>
<dbReference type="AlphaFoldDB" id="A0A381N9Q0"/>
<dbReference type="EMBL" id="UINC01000163">
    <property type="protein sequence ID" value="SUZ50293.1"/>
    <property type="molecule type" value="Genomic_DNA"/>
</dbReference>
<reference evidence="1" key="1">
    <citation type="submission" date="2018-05" db="EMBL/GenBank/DDBJ databases">
        <authorList>
            <person name="Lanie J.A."/>
            <person name="Ng W.-L."/>
            <person name="Kazmierczak K.M."/>
            <person name="Andrzejewski T.M."/>
            <person name="Davidsen T.M."/>
            <person name="Wayne K.J."/>
            <person name="Tettelin H."/>
            <person name="Glass J.I."/>
            <person name="Rusch D."/>
            <person name="Podicherti R."/>
            <person name="Tsui H.-C.T."/>
            <person name="Winkler M.E."/>
        </authorList>
    </citation>
    <scope>NUCLEOTIDE SEQUENCE</scope>
</reference>
<evidence type="ECO:0000313" key="1">
    <source>
        <dbReference type="EMBL" id="SUZ50293.1"/>
    </source>
</evidence>
<organism evidence="1">
    <name type="scientific">marine metagenome</name>
    <dbReference type="NCBI Taxonomy" id="408172"/>
    <lineage>
        <taxon>unclassified sequences</taxon>
        <taxon>metagenomes</taxon>
        <taxon>ecological metagenomes</taxon>
    </lineage>
</organism>
<protein>
    <submittedName>
        <fullName evidence="1">Uncharacterized protein</fullName>
    </submittedName>
</protein>
<accession>A0A381N9Q0</accession>
<name>A0A381N9Q0_9ZZZZ</name>
<sequence>MINVGAQLSVPLQMILEYGRTGLRTENFTG</sequence>